<sequence length="626" mass="69212">MSKESVLRALTSAVTESDCSKTALPTLPTLPASKDGFSGGNESHNSNDTNVTEWPTLEDRPCWRCYPEWVKDLNGDARKSGVWYHSVEGEGDNQILIDTWLCTYLSVEAITSDGTGAEFGRLLVIKDPYGQLKEWAMPMRMLSGSFEEGRGELLNMGVEYCQRNRNRLMDYLFSEHPKRRVLAVNQTGWKETEKGRVFVMPDCLFGDVDVVFQSEQAALGDYANNGSFDGWQNEIGKRCRENPILQFAVCASLAGPLLHLLHKTNGGVHFVGDSSCGKTTALNVACSVWGQPDQFMKTWRATGNGLEGIAALRNDTILVLDEIGEADPKEVGGIVYSLGNGTGKQRANVKGNARKVNKWRLFLLSSGERTLNAIMGEAGKRSTAGQQVRLLDIPVTGTHGAFDELHDAKDGRELSDYLKTSCNRHYGHVGKAFIRDLLGEKSDLGEGLEAVKPYFEAETSNQEGRGADRFAVVALAGELAIKYGLLPWEEGDAIEAALSLFDAWRELRGTGNAEDTQIKEMILDYLDKYGDSRFTNLNPKANSFDTSPDNRLSGAERAGYWEETGGERQYRFLVAGLKEATKSHDMRRVKQALVSAGWWSKDTADQVKTTDGNKRLYQPLKIRGGK</sequence>
<accession>A0ABY6N4B9</accession>
<feature type="domain" description="DUF927" evidence="2">
    <location>
        <begin position="78"/>
        <end position="357"/>
    </location>
</feature>
<dbReference type="InterPro" id="IPR009270">
    <property type="entry name" value="DUF927"/>
</dbReference>
<keyword evidence="4" id="KW-1185">Reference proteome</keyword>
<evidence type="ECO:0000256" key="1">
    <source>
        <dbReference type="SAM" id="MobiDB-lite"/>
    </source>
</evidence>
<dbReference type="Proteomes" id="UP001163739">
    <property type="component" value="Chromosome"/>
</dbReference>
<reference evidence="3" key="1">
    <citation type="submission" date="2022-06" db="EMBL/GenBank/DDBJ databases">
        <title>Alkalimarinus sp. nov., isolated from gut of a Alitta virens.</title>
        <authorList>
            <person name="Yang A.I."/>
            <person name="Shin N.-R."/>
        </authorList>
    </citation>
    <scope>NUCLEOTIDE SEQUENCE</scope>
    <source>
        <strain evidence="3">A2M4</strain>
    </source>
</reference>
<dbReference type="Pfam" id="PF06048">
    <property type="entry name" value="DUF927"/>
    <property type="match status" value="1"/>
</dbReference>
<feature type="region of interest" description="Disordered" evidence="1">
    <location>
        <begin position="25"/>
        <end position="52"/>
    </location>
</feature>
<evidence type="ECO:0000313" key="3">
    <source>
        <dbReference type="EMBL" id="UZE96948.1"/>
    </source>
</evidence>
<organism evidence="3 4">
    <name type="scientific">Alkalimarinus alittae</name>
    <dbReference type="NCBI Taxonomy" id="2961619"/>
    <lineage>
        <taxon>Bacteria</taxon>
        <taxon>Pseudomonadati</taxon>
        <taxon>Pseudomonadota</taxon>
        <taxon>Gammaproteobacteria</taxon>
        <taxon>Alteromonadales</taxon>
        <taxon>Alteromonadaceae</taxon>
        <taxon>Alkalimarinus</taxon>
    </lineage>
</organism>
<dbReference type="RefSeq" id="WP_265048429.1">
    <property type="nucleotide sequence ID" value="NZ_CP100390.1"/>
</dbReference>
<gene>
    <name evidence="3" type="ORF">NKI27_04130</name>
</gene>
<proteinExistence type="predicted"/>
<evidence type="ECO:0000313" key="4">
    <source>
        <dbReference type="Proteomes" id="UP001163739"/>
    </source>
</evidence>
<dbReference type="EMBL" id="CP100390">
    <property type="protein sequence ID" value="UZE96948.1"/>
    <property type="molecule type" value="Genomic_DNA"/>
</dbReference>
<name>A0ABY6N4B9_9ALTE</name>
<feature type="compositionally biased region" description="Polar residues" evidence="1">
    <location>
        <begin position="40"/>
        <end position="52"/>
    </location>
</feature>
<protein>
    <submittedName>
        <fullName evidence="3">DUF927 domain-containing protein</fullName>
    </submittedName>
</protein>
<evidence type="ECO:0000259" key="2">
    <source>
        <dbReference type="Pfam" id="PF06048"/>
    </source>
</evidence>